<dbReference type="InterPro" id="IPR002937">
    <property type="entry name" value="Amino_oxidase"/>
</dbReference>
<sequence length="464" mass="52224">MSNVYDVVVVGSGVAGLMCGHNLEKDGYKVLVVEANNIIGGRTRQDFNFTNYPVELGGEMIHGGDTLYYRMAMENKWELFEVFSMNLFNSPLKSTYFYLGRERKLIRVDQRDEDIEKLADALINLSDEISNPNRELNLLEYLIKKQVPYRVLGLADAIYSKTWATDLDRIGVQEAAREDSKPNSIPNNYKVQQSSKIMLDHLSKSLEINLNWRVKHIDSTKDEKLIKVTSYTGQVVQAQRVVVTVPLQILKDGDITFTPELPERKKVAIKTIGMDGGMKIIAKFNKKFWLNSCQLVLCGDSPVPQIWMDGPPNRPVIPGQPSEYVSVGFITGDQAKSIGALSPQKQIRTFLDQLDAMFGTAENGWTPASDSFIAHMVYDWQKNPFVRGAYSYPSIIPSTYPYKNYPNEILAEPVDNKVFFAGEATATTYDLSTINGALETGVRVYEELKTSLPISNKLQSKPKM</sequence>
<feature type="domain" description="Amine oxidase" evidence="1">
    <location>
        <begin position="201"/>
        <end position="444"/>
    </location>
</feature>
<dbReference type="Proteomes" id="UP001344447">
    <property type="component" value="Unassembled WGS sequence"/>
</dbReference>
<organism evidence="2 3">
    <name type="scientific">Dictyostelium firmibasis</name>
    <dbReference type="NCBI Taxonomy" id="79012"/>
    <lineage>
        <taxon>Eukaryota</taxon>
        <taxon>Amoebozoa</taxon>
        <taxon>Evosea</taxon>
        <taxon>Eumycetozoa</taxon>
        <taxon>Dictyostelia</taxon>
        <taxon>Dictyosteliales</taxon>
        <taxon>Dictyosteliaceae</taxon>
        <taxon>Dictyostelium</taxon>
    </lineage>
</organism>
<dbReference type="InterPro" id="IPR036188">
    <property type="entry name" value="FAD/NAD-bd_sf"/>
</dbReference>
<comment type="caution">
    <text evidence="2">The sequence shown here is derived from an EMBL/GenBank/DDBJ whole genome shotgun (WGS) entry which is preliminary data.</text>
</comment>
<gene>
    <name evidence="2" type="ORF">RB653_008902</name>
</gene>
<dbReference type="Pfam" id="PF13450">
    <property type="entry name" value="NAD_binding_8"/>
    <property type="match status" value="1"/>
</dbReference>
<evidence type="ECO:0000259" key="1">
    <source>
        <dbReference type="Pfam" id="PF01593"/>
    </source>
</evidence>
<accession>A0AAN7U1C8</accession>
<dbReference type="GO" id="GO:0016491">
    <property type="term" value="F:oxidoreductase activity"/>
    <property type="evidence" value="ECO:0007669"/>
    <property type="project" value="InterPro"/>
</dbReference>
<proteinExistence type="predicted"/>
<dbReference type="SUPFAM" id="SSF51905">
    <property type="entry name" value="FAD/NAD(P)-binding domain"/>
    <property type="match status" value="1"/>
</dbReference>
<dbReference type="PANTHER" id="PTHR10742:SF418">
    <property type="entry name" value="AMINE OXIDASE DOMAIN-CONTAINING PROTEIN"/>
    <property type="match status" value="1"/>
</dbReference>
<reference evidence="2 3" key="1">
    <citation type="submission" date="2023-11" db="EMBL/GenBank/DDBJ databases">
        <title>Dfirmibasis_genome.</title>
        <authorList>
            <person name="Edelbroek B."/>
            <person name="Kjellin J."/>
            <person name="Jerlstrom-Hultqvist J."/>
            <person name="Soderbom F."/>
        </authorList>
    </citation>
    <scope>NUCLEOTIDE SEQUENCE [LARGE SCALE GENOMIC DNA]</scope>
    <source>
        <strain evidence="2 3">TNS-C-14</strain>
    </source>
</reference>
<dbReference type="Gene3D" id="3.90.660.10">
    <property type="match status" value="1"/>
</dbReference>
<dbReference type="Pfam" id="PF01593">
    <property type="entry name" value="Amino_oxidase"/>
    <property type="match status" value="1"/>
</dbReference>
<dbReference type="SUPFAM" id="SSF54373">
    <property type="entry name" value="FAD-linked reductases, C-terminal domain"/>
    <property type="match status" value="1"/>
</dbReference>
<keyword evidence="3" id="KW-1185">Reference proteome</keyword>
<evidence type="ECO:0000313" key="2">
    <source>
        <dbReference type="EMBL" id="KAK5579223.1"/>
    </source>
</evidence>
<name>A0AAN7U1C8_9MYCE</name>
<protein>
    <recommendedName>
        <fullName evidence="1">Amine oxidase domain-containing protein</fullName>
    </recommendedName>
</protein>
<evidence type="ECO:0000313" key="3">
    <source>
        <dbReference type="Proteomes" id="UP001344447"/>
    </source>
</evidence>
<dbReference type="InterPro" id="IPR050281">
    <property type="entry name" value="Flavin_monoamine_oxidase"/>
</dbReference>
<dbReference type="PANTHER" id="PTHR10742">
    <property type="entry name" value="FLAVIN MONOAMINE OXIDASE"/>
    <property type="match status" value="1"/>
</dbReference>
<dbReference type="EMBL" id="JAVFKY010000003">
    <property type="protein sequence ID" value="KAK5579223.1"/>
    <property type="molecule type" value="Genomic_DNA"/>
</dbReference>
<dbReference type="Gene3D" id="3.50.50.60">
    <property type="entry name" value="FAD/NAD(P)-binding domain"/>
    <property type="match status" value="1"/>
</dbReference>
<dbReference type="AlphaFoldDB" id="A0AAN7U1C8"/>